<dbReference type="RefSeq" id="WP_090877290.1">
    <property type="nucleotide sequence ID" value="NZ_FMXQ01000006.1"/>
</dbReference>
<sequence length="248" mass="24825">MNAGDAGLAFAWGLASGSGLLIGAVIGLYANLPRRAVALVMGFGSGILISVIAFDLMDEAFGHAGLLPVVGGFLGGAALFTVVSIALARAGARHRKRSTRGRDGANARAIAIGSIMDNIPESIVIGLSLIDGEGVAIATFVAVFLSNVPEALSSSAGMKAAGRKVSAVFRLWAVTMVLSGILALVGYLVFAGLSSTATALMQAAGAGALLAMIADTMIPEAFEETHDAAGLVAAIGFLVGFALSHGLA</sequence>
<protein>
    <submittedName>
        <fullName evidence="2">Zinc transporter, ZIP family</fullName>
    </submittedName>
</protein>
<feature type="transmembrane region" description="Helical" evidence="1">
    <location>
        <begin position="66"/>
        <end position="88"/>
    </location>
</feature>
<keyword evidence="1" id="KW-0812">Transmembrane</keyword>
<feature type="transmembrane region" description="Helical" evidence="1">
    <location>
        <begin position="228"/>
        <end position="247"/>
    </location>
</feature>
<gene>
    <name evidence="2" type="ORF">SAMN02982931_02951</name>
</gene>
<dbReference type="STRING" id="665467.SAMN02982931_02951"/>
<feature type="transmembrane region" description="Helical" evidence="1">
    <location>
        <begin position="36"/>
        <end position="54"/>
    </location>
</feature>
<keyword evidence="1" id="KW-1133">Transmembrane helix</keyword>
<proteinExistence type="predicted"/>
<organism evidence="2 3">
    <name type="scientific">Bauldia litoralis</name>
    <dbReference type="NCBI Taxonomy" id="665467"/>
    <lineage>
        <taxon>Bacteria</taxon>
        <taxon>Pseudomonadati</taxon>
        <taxon>Pseudomonadota</taxon>
        <taxon>Alphaproteobacteria</taxon>
        <taxon>Hyphomicrobiales</taxon>
        <taxon>Kaistiaceae</taxon>
        <taxon>Bauldia</taxon>
    </lineage>
</organism>
<evidence type="ECO:0000256" key="1">
    <source>
        <dbReference type="SAM" id="Phobius"/>
    </source>
</evidence>
<keyword evidence="3" id="KW-1185">Reference proteome</keyword>
<feature type="transmembrane region" description="Helical" evidence="1">
    <location>
        <begin position="168"/>
        <end position="190"/>
    </location>
</feature>
<dbReference type="Proteomes" id="UP000199071">
    <property type="component" value="Unassembled WGS sequence"/>
</dbReference>
<evidence type="ECO:0000313" key="2">
    <source>
        <dbReference type="EMBL" id="SDB39542.1"/>
    </source>
</evidence>
<dbReference type="OrthoDB" id="1145132at2"/>
<dbReference type="EMBL" id="FMXQ01000006">
    <property type="protein sequence ID" value="SDB39542.1"/>
    <property type="molecule type" value="Genomic_DNA"/>
</dbReference>
<name>A0A1G6D2Y1_9HYPH</name>
<accession>A0A1G6D2Y1</accession>
<feature type="transmembrane region" description="Helical" evidence="1">
    <location>
        <begin position="196"/>
        <end position="216"/>
    </location>
</feature>
<evidence type="ECO:0000313" key="3">
    <source>
        <dbReference type="Proteomes" id="UP000199071"/>
    </source>
</evidence>
<reference evidence="2 3" key="1">
    <citation type="submission" date="2016-10" db="EMBL/GenBank/DDBJ databases">
        <authorList>
            <person name="de Groot N.N."/>
        </authorList>
    </citation>
    <scope>NUCLEOTIDE SEQUENCE [LARGE SCALE GENOMIC DNA]</scope>
    <source>
        <strain evidence="2 3">ATCC 35022</strain>
    </source>
</reference>
<feature type="transmembrane region" description="Helical" evidence="1">
    <location>
        <begin position="6"/>
        <end position="29"/>
    </location>
</feature>
<keyword evidence="1" id="KW-0472">Membrane</keyword>
<dbReference type="AlphaFoldDB" id="A0A1G6D2Y1"/>